<dbReference type="PANTHER" id="PTHR46467:SF1">
    <property type="entry name" value="TETHER CONTAINING UBX DOMAIN FOR GLUT4"/>
    <property type="match status" value="1"/>
</dbReference>
<accession>A0A1I7XM76</accession>
<evidence type="ECO:0000256" key="1">
    <source>
        <dbReference type="SAM" id="MobiDB-lite"/>
    </source>
</evidence>
<keyword evidence="2" id="KW-1185">Reference proteome</keyword>
<reference evidence="3" key="1">
    <citation type="submission" date="2016-11" db="UniProtKB">
        <authorList>
            <consortium name="WormBaseParasite"/>
        </authorList>
    </citation>
    <scope>IDENTIFICATION</scope>
</reference>
<protein>
    <submittedName>
        <fullName evidence="3">UBX domain-containing protein</fullName>
    </submittedName>
</protein>
<organism evidence="2 3">
    <name type="scientific">Heterorhabditis bacteriophora</name>
    <name type="common">Entomopathogenic nematode worm</name>
    <dbReference type="NCBI Taxonomy" id="37862"/>
    <lineage>
        <taxon>Eukaryota</taxon>
        <taxon>Metazoa</taxon>
        <taxon>Ecdysozoa</taxon>
        <taxon>Nematoda</taxon>
        <taxon>Chromadorea</taxon>
        <taxon>Rhabditida</taxon>
        <taxon>Rhabditina</taxon>
        <taxon>Rhabditomorpha</taxon>
        <taxon>Strongyloidea</taxon>
        <taxon>Heterorhabditidae</taxon>
        <taxon>Heterorhabditis</taxon>
    </lineage>
</organism>
<dbReference type="Proteomes" id="UP000095283">
    <property type="component" value="Unplaced"/>
</dbReference>
<proteinExistence type="predicted"/>
<feature type="region of interest" description="Disordered" evidence="1">
    <location>
        <begin position="1"/>
        <end position="30"/>
    </location>
</feature>
<evidence type="ECO:0000313" key="3">
    <source>
        <dbReference type="WBParaSite" id="Hba_18836"/>
    </source>
</evidence>
<dbReference type="PANTHER" id="PTHR46467">
    <property type="entry name" value="TETHER CONTAINING UBX DOMAIN FOR GLUT4"/>
    <property type="match status" value="1"/>
</dbReference>
<sequence length="332" mass="38472">MEKQSAEDNAKKAALNANFIRKKTENEERERIDAERIAKFEEEVRLNQEAKRITKLQDESEMMETDNRERVAVDVHMHSIPYVQHNLTSSTQNSNQWSFDAPVFSIPSDTSVLPDRLSSLNRLLEEVDSSLSHGTEDRLVDLLADTGRVPLSQIVQVTSVPHEHSQEQMEINTTVTKPCDRRAVIFMKQPISQLVEDSLISDEFFEVGIEDAKTMQRDLHEQVRLQTQRAILPKSYVDKKNKEAKISSYKNTVIRISVDKSGHYLQAQFHSTEPGEYCSKNIYYELVYYFSDPVFNLDLLTVCEYHEADKFSSDWFVLLCQNKVAKYKLQHF</sequence>
<evidence type="ECO:0000313" key="2">
    <source>
        <dbReference type="Proteomes" id="UP000095283"/>
    </source>
</evidence>
<dbReference type="WBParaSite" id="Hba_18836">
    <property type="protein sequence ID" value="Hba_18836"/>
    <property type="gene ID" value="Hba_18836"/>
</dbReference>
<dbReference type="GO" id="GO:0005737">
    <property type="term" value="C:cytoplasm"/>
    <property type="evidence" value="ECO:0007669"/>
    <property type="project" value="TreeGrafter"/>
</dbReference>
<dbReference type="AlphaFoldDB" id="A0A1I7XM76"/>
<dbReference type="GO" id="GO:0005634">
    <property type="term" value="C:nucleus"/>
    <property type="evidence" value="ECO:0007669"/>
    <property type="project" value="TreeGrafter"/>
</dbReference>
<name>A0A1I7XM76_HETBA</name>
<dbReference type="GO" id="GO:0042593">
    <property type="term" value="P:glucose homeostasis"/>
    <property type="evidence" value="ECO:0007669"/>
    <property type="project" value="TreeGrafter"/>
</dbReference>
<feature type="compositionally biased region" description="Basic and acidic residues" evidence="1">
    <location>
        <begin position="1"/>
        <end position="11"/>
    </location>
</feature>
<dbReference type="GO" id="GO:0006886">
    <property type="term" value="P:intracellular protein transport"/>
    <property type="evidence" value="ECO:0007669"/>
    <property type="project" value="TreeGrafter"/>
</dbReference>
<dbReference type="GO" id="GO:0012506">
    <property type="term" value="C:vesicle membrane"/>
    <property type="evidence" value="ECO:0007669"/>
    <property type="project" value="TreeGrafter"/>
</dbReference>